<evidence type="ECO:0000313" key="3">
    <source>
        <dbReference type="Proteomes" id="UP001592531"/>
    </source>
</evidence>
<keyword evidence="3" id="KW-1185">Reference proteome</keyword>
<evidence type="ECO:0000313" key="2">
    <source>
        <dbReference type="EMBL" id="MFC1421016.1"/>
    </source>
</evidence>
<reference evidence="2 3" key="1">
    <citation type="submission" date="2024-09" db="EMBL/GenBank/DDBJ databases">
        <authorList>
            <person name="Lee S.D."/>
        </authorList>
    </citation>
    <scope>NUCLEOTIDE SEQUENCE [LARGE SCALE GENOMIC DNA]</scope>
    <source>
        <strain evidence="2 3">N8-3</strain>
    </source>
</reference>
<dbReference type="EMBL" id="JBHFAB010000032">
    <property type="protein sequence ID" value="MFC1421016.1"/>
    <property type="molecule type" value="Genomic_DNA"/>
</dbReference>
<accession>A0ABV6W4T6</accession>
<feature type="region of interest" description="Disordered" evidence="1">
    <location>
        <begin position="1"/>
        <end position="20"/>
    </location>
</feature>
<proteinExistence type="predicted"/>
<gene>
    <name evidence="2" type="ORF">ACEZDE_30890</name>
</gene>
<name>A0ABV6W4T6_9ACTN</name>
<protein>
    <submittedName>
        <fullName evidence="2">Uncharacterized protein</fullName>
    </submittedName>
</protein>
<organism evidence="2 3">
    <name type="scientific">Streptacidiphilus cavernicola</name>
    <dbReference type="NCBI Taxonomy" id="3342716"/>
    <lineage>
        <taxon>Bacteria</taxon>
        <taxon>Bacillati</taxon>
        <taxon>Actinomycetota</taxon>
        <taxon>Actinomycetes</taxon>
        <taxon>Kitasatosporales</taxon>
        <taxon>Streptomycetaceae</taxon>
        <taxon>Streptacidiphilus</taxon>
    </lineage>
</organism>
<dbReference type="RefSeq" id="WP_380543385.1">
    <property type="nucleotide sequence ID" value="NZ_JBHFAB010000032.1"/>
</dbReference>
<comment type="caution">
    <text evidence="2">The sequence shown here is derived from an EMBL/GenBank/DDBJ whole genome shotgun (WGS) entry which is preliminary data.</text>
</comment>
<sequence>MTTTGRHQRDVQPSGGPRRRLPRTLAMLGLLAAAAAGGTWAEVNFAGRIGHRITADGASQDSLGVGSAITAPGLGGAGQAQVDDVLPAKVDFPATATSPSGYHGTRYAVGAGTAGCDPVVDATAPVALTTGCAGYLTADYVREDDHAVYTSVTVLYYPDPASAAKAAKLLKAPLTAAADLVFRQPGSGLPVTVSQSAGQTAGHSAGTLGSGSTGALPDLGGLPVGTGTGAPISGGAAGGTATATPPTTPSPSATASEAPATVTHDPDNAATQVRIAAVGRAVTVVQSAFADGRPVNSDLDTPTWYLVYTVASALAWESDQPATGTLPKP</sequence>
<feature type="region of interest" description="Disordered" evidence="1">
    <location>
        <begin position="190"/>
        <end position="265"/>
    </location>
</feature>
<evidence type="ECO:0000256" key="1">
    <source>
        <dbReference type="SAM" id="MobiDB-lite"/>
    </source>
</evidence>
<feature type="compositionally biased region" description="Low complexity" evidence="1">
    <location>
        <begin position="229"/>
        <end position="261"/>
    </location>
</feature>
<dbReference type="Proteomes" id="UP001592531">
    <property type="component" value="Unassembled WGS sequence"/>
</dbReference>